<feature type="binding site" evidence="8">
    <location>
        <position position="98"/>
    </location>
    <ligand>
        <name>L-glutamine</name>
        <dbReference type="ChEBI" id="CHEBI:58359"/>
    </ligand>
</feature>
<evidence type="ECO:0000256" key="4">
    <source>
        <dbReference type="ARBA" id="ARBA00022741"/>
    </source>
</evidence>
<dbReference type="InterPro" id="IPR014729">
    <property type="entry name" value="Rossmann-like_a/b/a_fold"/>
</dbReference>
<dbReference type="InterPro" id="IPR051786">
    <property type="entry name" value="ASN_synthetase/amidase"/>
</dbReference>
<evidence type="ECO:0000256" key="2">
    <source>
        <dbReference type="ARBA" id="ARBA00005752"/>
    </source>
</evidence>
<reference evidence="10 11" key="1">
    <citation type="submission" date="2016-10" db="EMBL/GenBank/DDBJ databases">
        <authorList>
            <person name="de Groot N.N."/>
        </authorList>
    </citation>
    <scope>NUCLEOTIDE SEQUENCE [LARGE SCALE GENOMIC DNA]</scope>
    <source>
        <strain evidence="10 11">DSM 19219</strain>
    </source>
</reference>
<dbReference type="RefSeq" id="WP_092571612.1">
    <property type="nucleotide sequence ID" value="NZ_BMXH01000007.1"/>
</dbReference>
<accession>A0A1H3G529</accession>
<dbReference type="InterPro" id="IPR017932">
    <property type="entry name" value="GATase_2_dom"/>
</dbReference>
<evidence type="ECO:0000256" key="8">
    <source>
        <dbReference type="PIRSR" id="PIRSR001589-2"/>
    </source>
</evidence>
<evidence type="ECO:0000256" key="3">
    <source>
        <dbReference type="ARBA" id="ARBA00012737"/>
    </source>
</evidence>
<evidence type="ECO:0000313" key="11">
    <source>
        <dbReference type="Proteomes" id="UP000198500"/>
    </source>
</evidence>
<dbReference type="SUPFAM" id="SSF52402">
    <property type="entry name" value="Adenine nucleotide alpha hydrolases-like"/>
    <property type="match status" value="1"/>
</dbReference>
<dbReference type="PANTHER" id="PTHR43284:SF1">
    <property type="entry name" value="ASPARAGINE SYNTHETASE"/>
    <property type="match status" value="1"/>
</dbReference>
<dbReference type="GO" id="GO:0006529">
    <property type="term" value="P:asparagine biosynthetic process"/>
    <property type="evidence" value="ECO:0007669"/>
    <property type="project" value="InterPro"/>
</dbReference>
<comment type="similarity">
    <text evidence="2">Belongs to the asparagine synthetase family.</text>
</comment>
<name>A0A1H3G529_9GAMM</name>
<dbReference type="Gene3D" id="3.40.50.620">
    <property type="entry name" value="HUPs"/>
    <property type="match status" value="1"/>
</dbReference>
<dbReference type="Pfam" id="PF13537">
    <property type="entry name" value="GATase_7"/>
    <property type="match status" value="1"/>
</dbReference>
<dbReference type="SUPFAM" id="SSF56235">
    <property type="entry name" value="N-terminal nucleophile aminohydrolases (Ntn hydrolases)"/>
    <property type="match status" value="1"/>
</dbReference>
<comment type="pathway">
    <text evidence="1">Amino-acid biosynthesis; L-asparagine biosynthesis; L-asparagine from L-aspartate (L-Gln route): step 1/1.</text>
</comment>
<dbReference type="CDD" id="cd00712">
    <property type="entry name" value="AsnB"/>
    <property type="match status" value="1"/>
</dbReference>
<evidence type="ECO:0000256" key="7">
    <source>
        <dbReference type="ARBA" id="ARBA00048741"/>
    </source>
</evidence>
<gene>
    <name evidence="10" type="ORF">SAMN05443545_10912</name>
</gene>
<dbReference type="InterPro" id="IPR001962">
    <property type="entry name" value="Asn_synthase"/>
</dbReference>
<proteinExistence type="inferred from homology"/>
<dbReference type="EC" id="6.3.5.4" evidence="3"/>
<keyword evidence="5 8" id="KW-0067">ATP-binding</keyword>
<dbReference type="PANTHER" id="PTHR43284">
    <property type="entry name" value="ASPARAGINE SYNTHETASE (GLUTAMINE-HYDROLYZING)"/>
    <property type="match status" value="1"/>
</dbReference>
<evidence type="ECO:0000256" key="5">
    <source>
        <dbReference type="ARBA" id="ARBA00022840"/>
    </source>
</evidence>
<evidence type="ECO:0000313" key="10">
    <source>
        <dbReference type="EMBL" id="SDX98351.1"/>
    </source>
</evidence>
<dbReference type="OrthoDB" id="9763290at2"/>
<organism evidence="10 11">
    <name type="scientific">Aidingimonas halophila</name>
    <dbReference type="NCBI Taxonomy" id="574349"/>
    <lineage>
        <taxon>Bacteria</taxon>
        <taxon>Pseudomonadati</taxon>
        <taxon>Pseudomonadota</taxon>
        <taxon>Gammaproteobacteria</taxon>
        <taxon>Oceanospirillales</taxon>
        <taxon>Halomonadaceae</taxon>
        <taxon>Aidingimonas</taxon>
    </lineage>
</organism>
<keyword evidence="4 8" id="KW-0547">Nucleotide-binding</keyword>
<comment type="catalytic activity">
    <reaction evidence="7">
        <text>L-aspartate + L-glutamine + ATP + H2O = L-asparagine + L-glutamate + AMP + diphosphate + H(+)</text>
        <dbReference type="Rhea" id="RHEA:12228"/>
        <dbReference type="ChEBI" id="CHEBI:15377"/>
        <dbReference type="ChEBI" id="CHEBI:15378"/>
        <dbReference type="ChEBI" id="CHEBI:29985"/>
        <dbReference type="ChEBI" id="CHEBI:29991"/>
        <dbReference type="ChEBI" id="CHEBI:30616"/>
        <dbReference type="ChEBI" id="CHEBI:33019"/>
        <dbReference type="ChEBI" id="CHEBI:58048"/>
        <dbReference type="ChEBI" id="CHEBI:58359"/>
        <dbReference type="ChEBI" id="CHEBI:456215"/>
        <dbReference type="EC" id="6.3.5.4"/>
    </reaction>
</comment>
<sequence>MSAIVGRIHFSGTSVPIEAFRHALENLKAYGRDGTQVWMDGPVALGHQQLDITPESQYERQPLAKNGLVIIADAIIDNRGELCDGLGLDIPGRDTLPDSELIIDAYHRWGVQCVEKLVGDFAFAIWDAPNRRLFCARDHIGTRSLYYRSVGDQFLFATDISALKAFKDIPLGIDEQRVADFLRWPFDATENSFFQDIHPLPPGHWLHVTRTSLEQHAYWQPDDVPSVRYSHHVDYADHFRALLETAVSDRTRTTYPIGSHISGGLDSTGVTILANRRLKQHGQRLRKSYSWTPPISVKYPLVEGRRDERQLIEQVCRQEGITCHYGAASGHDYRDFLSRDVAEEGTTDLFEERPVMAHAEQEGIRIMLSGWGGDEAVTFGIRGYAAYLLKNGQWPNLFAMTRTHAGGCRRPRRMARFLWQQALLPLMPDTVYARFSPFRETERLNPFMHGDFTNRYPHLKNRRMPAWREYPDPHTMQALLLQNGHLASRMATWAKWSAPHGIVYRYPLTDIRLLRFVLGLPPELLWQNGKPRTLYRHALNDLLPQRLGKNDPVNETKRMELRKDCWQLLAKEAQEGGFQEHCGWLNTRALQPSIMNTPDTMTMEHLSTFIPICSALQMWHLWQRYMVR</sequence>
<dbReference type="STRING" id="574349.SAMN05443545_10912"/>
<protein>
    <recommendedName>
        <fullName evidence="3">asparagine synthase (glutamine-hydrolyzing)</fullName>
        <ecNumber evidence="3">6.3.5.4</ecNumber>
    </recommendedName>
</protein>
<dbReference type="Gene3D" id="3.60.20.10">
    <property type="entry name" value="Glutamine Phosphoribosylpyrophosphate, subunit 1, domain 1"/>
    <property type="match status" value="1"/>
</dbReference>
<evidence type="ECO:0000256" key="1">
    <source>
        <dbReference type="ARBA" id="ARBA00005187"/>
    </source>
</evidence>
<dbReference type="EMBL" id="FNNI01000009">
    <property type="protein sequence ID" value="SDX98351.1"/>
    <property type="molecule type" value="Genomic_DNA"/>
</dbReference>
<dbReference type="PROSITE" id="PS51278">
    <property type="entry name" value="GATASE_TYPE_2"/>
    <property type="match status" value="1"/>
</dbReference>
<evidence type="ECO:0000259" key="9">
    <source>
        <dbReference type="PROSITE" id="PS51278"/>
    </source>
</evidence>
<feature type="domain" description="Glutamine amidotransferase type-2" evidence="9">
    <location>
        <begin position="2"/>
        <end position="211"/>
    </location>
</feature>
<feature type="binding site" evidence="8">
    <location>
        <begin position="369"/>
        <end position="370"/>
    </location>
    <ligand>
        <name>ATP</name>
        <dbReference type="ChEBI" id="CHEBI:30616"/>
    </ligand>
</feature>
<keyword evidence="6" id="KW-0315">Glutamine amidotransferase</keyword>
<dbReference type="AlphaFoldDB" id="A0A1H3G529"/>
<dbReference type="GO" id="GO:0004066">
    <property type="term" value="F:asparagine synthase (glutamine-hydrolyzing) activity"/>
    <property type="evidence" value="ECO:0007669"/>
    <property type="project" value="UniProtKB-EC"/>
</dbReference>
<dbReference type="GO" id="GO:0005524">
    <property type="term" value="F:ATP binding"/>
    <property type="evidence" value="ECO:0007669"/>
    <property type="project" value="UniProtKB-KW"/>
</dbReference>
<dbReference type="InterPro" id="IPR029055">
    <property type="entry name" value="Ntn_hydrolases_N"/>
</dbReference>
<dbReference type="PIRSF" id="PIRSF001589">
    <property type="entry name" value="Asn_synthetase_glu-h"/>
    <property type="match status" value="1"/>
</dbReference>
<dbReference type="Proteomes" id="UP000198500">
    <property type="component" value="Unassembled WGS sequence"/>
</dbReference>
<evidence type="ECO:0000256" key="6">
    <source>
        <dbReference type="ARBA" id="ARBA00022962"/>
    </source>
</evidence>
<dbReference type="InterPro" id="IPR033738">
    <property type="entry name" value="AsnB_N"/>
</dbReference>
<dbReference type="Pfam" id="PF00733">
    <property type="entry name" value="Asn_synthase"/>
    <property type="match status" value="1"/>
</dbReference>
<dbReference type="InterPro" id="IPR006426">
    <property type="entry name" value="Asn_synth_AEB"/>
</dbReference>
<keyword evidence="11" id="KW-1185">Reference proteome</keyword>